<name>A0A2G6KDY1_9BACT</name>
<dbReference type="PROSITE" id="PS50109">
    <property type="entry name" value="HIS_KIN"/>
    <property type="match status" value="1"/>
</dbReference>
<dbReference type="SMART" id="SM00448">
    <property type="entry name" value="REC"/>
    <property type="match status" value="2"/>
</dbReference>
<dbReference type="FunFam" id="1.10.287.130:FF:000001">
    <property type="entry name" value="Two-component sensor histidine kinase"/>
    <property type="match status" value="1"/>
</dbReference>
<evidence type="ECO:0000256" key="4">
    <source>
        <dbReference type="ARBA" id="ARBA00022679"/>
    </source>
</evidence>
<dbReference type="EMBL" id="PDSK01000093">
    <property type="protein sequence ID" value="PIE33896.1"/>
    <property type="molecule type" value="Genomic_DNA"/>
</dbReference>
<dbReference type="SUPFAM" id="SSF47384">
    <property type="entry name" value="Homodimeric domain of signal transducing histidine kinase"/>
    <property type="match status" value="1"/>
</dbReference>
<evidence type="ECO:0000259" key="9">
    <source>
        <dbReference type="PROSITE" id="PS50110"/>
    </source>
</evidence>
<evidence type="ECO:0000256" key="1">
    <source>
        <dbReference type="ARBA" id="ARBA00000085"/>
    </source>
</evidence>
<dbReference type="AlphaFoldDB" id="A0A2G6KDY1"/>
<dbReference type="PROSITE" id="PS50110">
    <property type="entry name" value="RESPONSE_REGULATORY"/>
    <property type="match status" value="2"/>
</dbReference>
<reference evidence="10 11" key="1">
    <citation type="submission" date="2017-10" db="EMBL/GenBank/DDBJ databases">
        <title>Novel microbial diversity and functional potential in the marine mammal oral microbiome.</title>
        <authorList>
            <person name="Dudek N.K."/>
            <person name="Sun C.L."/>
            <person name="Burstein D."/>
            <person name="Kantor R.S."/>
            <person name="Aliaga Goltsman D.S."/>
            <person name="Bik E.M."/>
            <person name="Thomas B.C."/>
            <person name="Banfield J.F."/>
            <person name="Relman D.A."/>
        </authorList>
    </citation>
    <scope>NUCLEOTIDE SEQUENCE [LARGE SCALE GENOMIC DNA]</scope>
    <source>
        <strain evidence="10">DOLJORAL78_47_16</strain>
    </source>
</reference>
<sequence>MSQVGLDPRAQSILVADDMPENLRLLSHILREHGFRVRPALSGETALRSAYSELPDLILLDIMMPTLDGYEVCRQLKADDRTRDIPVIFVSAPSEVFDKVKAFSVGGVDYITKPFQEEEVVMRVENHLVTRNLQRCLELQNTRLEQEIAERIRTEKDLQQVKEAAEAENYAKSAFLANMSHELRTPLTAILGFVQLIGHNSNLSSEDQENLRIIQRNGEHLLSLIRQVLDLSKIESGKMTLNLQEFDLSHVLDDIEQTFAYKAEQKNLSLHFEYASNVPQFIRADELKLRQVLLNLLNNAIKFTNEGGVSLRVQLIEKRKEQQDSRQSSRIALHFSVEDTGPGIAEEEFDTLFEAFRQTETGKQTQGGTGLGLALSRKFIQLMGGELCLESLVGQRTTFSFDMPCTALEQMPRRQSESSNRIVSLQDSCEKYRLLVAEDNADNRKIFVRLLAPFGFQIREATTGLEAVKIWKQWQPHVIWMNVRMPEMDGYEATERIKTEDERMKSGTTYLPDSPTPVIIALSASSFESERAQAYMRGCDDFLRKPFLKSEIFALLAKHLEISPVYEVDKPQHGERRSKNPAKFSYSALMLPLTEKCRRDFGIAIDRLDVDMAMKVIHSIQEKYPEAAEKLTELIKAYRFDVLHDLLHSGRVKEN</sequence>
<feature type="domain" description="Histidine kinase" evidence="8">
    <location>
        <begin position="178"/>
        <end position="407"/>
    </location>
</feature>
<dbReference type="InterPro" id="IPR005467">
    <property type="entry name" value="His_kinase_dom"/>
</dbReference>
<evidence type="ECO:0000256" key="6">
    <source>
        <dbReference type="ARBA" id="ARBA00023012"/>
    </source>
</evidence>
<evidence type="ECO:0000313" key="10">
    <source>
        <dbReference type="EMBL" id="PIE33896.1"/>
    </source>
</evidence>
<dbReference type="InterPro" id="IPR036890">
    <property type="entry name" value="HATPase_C_sf"/>
</dbReference>
<keyword evidence="3 7" id="KW-0597">Phosphoprotein</keyword>
<evidence type="ECO:0000313" key="11">
    <source>
        <dbReference type="Proteomes" id="UP000230821"/>
    </source>
</evidence>
<dbReference type="SUPFAM" id="SSF55874">
    <property type="entry name" value="ATPase domain of HSP90 chaperone/DNA topoisomerase II/histidine kinase"/>
    <property type="match status" value="1"/>
</dbReference>
<evidence type="ECO:0000256" key="5">
    <source>
        <dbReference type="ARBA" id="ARBA00022777"/>
    </source>
</evidence>
<dbReference type="SMART" id="SM00387">
    <property type="entry name" value="HATPase_c"/>
    <property type="match status" value="1"/>
</dbReference>
<dbReference type="Gene3D" id="3.40.50.2300">
    <property type="match status" value="2"/>
</dbReference>
<dbReference type="InterPro" id="IPR003661">
    <property type="entry name" value="HisK_dim/P_dom"/>
</dbReference>
<comment type="catalytic activity">
    <reaction evidence="1">
        <text>ATP + protein L-histidine = ADP + protein N-phospho-L-histidine.</text>
        <dbReference type="EC" id="2.7.13.3"/>
    </reaction>
</comment>
<feature type="domain" description="Response regulatory" evidence="9">
    <location>
        <begin position="433"/>
        <end position="560"/>
    </location>
</feature>
<dbReference type="FunFam" id="3.30.565.10:FF:000010">
    <property type="entry name" value="Sensor histidine kinase RcsC"/>
    <property type="match status" value="1"/>
</dbReference>
<proteinExistence type="predicted"/>
<evidence type="ECO:0000256" key="2">
    <source>
        <dbReference type="ARBA" id="ARBA00012438"/>
    </source>
</evidence>
<dbReference type="InterPro" id="IPR004358">
    <property type="entry name" value="Sig_transdc_His_kin-like_C"/>
</dbReference>
<keyword evidence="4" id="KW-0808">Transferase</keyword>
<comment type="caution">
    <text evidence="7">Lacks conserved residue(s) required for the propagation of feature annotation.</text>
</comment>
<dbReference type="Gene3D" id="3.30.565.10">
    <property type="entry name" value="Histidine kinase-like ATPase, C-terminal domain"/>
    <property type="match status" value="1"/>
</dbReference>
<feature type="modified residue" description="4-aspartylphosphate" evidence="7">
    <location>
        <position position="61"/>
    </location>
</feature>
<evidence type="ECO:0000259" key="8">
    <source>
        <dbReference type="PROSITE" id="PS50109"/>
    </source>
</evidence>
<dbReference type="CDD" id="cd00082">
    <property type="entry name" value="HisKA"/>
    <property type="match status" value="1"/>
</dbReference>
<dbReference type="EC" id="2.7.13.3" evidence="2"/>
<dbReference type="InterPro" id="IPR003594">
    <property type="entry name" value="HATPase_dom"/>
</dbReference>
<dbReference type="PANTHER" id="PTHR45339">
    <property type="entry name" value="HYBRID SIGNAL TRANSDUCTION HISTIDINE KINASE J"/>
    <property type="match status" value="1"/>
</dbReference>
<dbReference type="Pfam" id="PF02518">
    <property type="entry name" value="HATPase_c"/>
    <property type="match status" value="1"/>
</dbReference>
<dbReference type="SUPFAM" id="SSF52172">
    <property type="entry name" value="CheY-like"/>
    <property type="match status" value="2"/>
</dbReference>
<dbReference type="InterPro" id="IPR001789">
    <property type="entry name" value="Sig_transdc_resp-reg_receiver"/>
</dbReference>
<feature type="domain" description="Response regulatory" evidence="9">
    <location>
        <begin position="12"/>
        <end position="128"/>
    </location>
</feature>
<dbReference type="PRINTS" id="PR00344">
    <property type="entry name" value="BCTRLSENSOR"/>
</dbReference>
<keyword evidence="5 10" id="KW-0418">Kinase</keyword>
<comment type="caution">
    <text evidence="10">The sequence shown here is derived from an EMBL/GenBank/DDBJ whole genome shotgun (WGS) entry which is preliminary data.</text>
</comment>
<dbReference type="GO" id="GO:0000155">
    <property type="term" value="F:phosphorelay sensor kinase activity"/>
    <property type="evidence" value="ECO:0007669"/>
    <property type="project" value="InterPro"/>
</dbReference>
<dbReference type="Proteomes" id="UP000230821">
    <property type="component" value="Unassembled WGS sequence"/>
</dbReference>
<protein>
    <recommendedName>
        <fullName evidence="2">histidine kinase</fullName>
        <ecNumber evidence="2">2.7.13.3</ecNumber>
    </recommendedName>
</protein>
<evidence type="ECO:0000256" key="3">
    <source>
        <dbReference type="ARBA" id="ARBA00022553"/>
    </source>
</evidence>
<accession>A0A2G6KDY1</accession>
<dbReference type="SMART" id="SM00388">
    <property type="entry name" value="HisKA"/>
    <property type="match status" value="1"/>
</dbReference>
<dbReference type="CDD" id="cd19920">
    <property type="entry name" value="REC_PA4781-like"/>
    <property type="match status" value="1"/>
</dbReference>
<gene>
    <name evidence="10" type="ORF">CSA56_09410</name>
</gene>
<dbReference type="InterPro" id="IPR036097">
    <property type="entry name" value="HisK_dim/P_sf"/>
</dbReference>
<dbReference type="Pfam" id="PF00512">
    <property type="entry name" value="HisKA"/>
    <property type="match status" value="1"/>
</dbReference>
<dbReference type="PANTHER" id="PTHR45339:SF1">
    <property type="entry name" value="HYBRID SIGNAL TRANSDUCTION HISTIDINE KINASE J"/>
    <property type="match status" value="1"/>
</dbReference>
<organism evidence="10 11">
    <name type="scientific">candidate division KSB3 bacterium</name>
    <dbReference type="NCBI Taxonomy" id="2044937"/>
    <lineage>
        <taxon>Bacteria</taxon>
        <taxon>candidate division KSB3</taxon>
    </lineage>
</organism>
<keyword evidence="6" id="KW-0902">Two-component regulatory system</keyword>
<dbReference type="Gene3D" id="1.10.287.130">
    <property type="match status" value="1"/>
</dbReference>
<dbReference type="Pfam" id="PF00072">
    <property type="entry name" value="Response_reg"/>
    <property type="match status" value="2"/>
</dbReference>
<dbReference type="CDD" id="cd16922">
    <property type="entry name" value="HATPase_EvgS-ArcB-TorS-like"/>
    <property type="match status" value="1"/>
</dbReference>
<dbReference type="CDD" id="cd17546">
    <property type="entry name" value="REC_hyHK_CKI1_RcsC-like"/>
    <property type="match status" value="1"/>
</dbReference>
<evidence type="ECO:0000256" key="7">
    <source>
        <dbReference type="PROSITE-ProRule" id="PRU00169"/>
    </source>
</evidence>
<dbReference type="InterPro" id="IPR011006">
    <property type="entry name" value="CheY-like_superfamily"/>
</dbReference>